<keyword evidence="6" id="KW-1185">Reference proteome</keyword>
<dbReference type="PANTHER" id="PTHR42849:SF1">
    <property type="entry name" value="N-ACETYLNEURAMINATE LYASE"/>
    <property type="match status" value="1"/>
</dbReference>
<feature type="binding site" evidence="4">
    <location>
        <position position="207"/>
    </location>
    <ligand>
        <name>pyruvate</name>
        <dbReference type="ChEBI" id="CHEBI:15361"/>
    </ligand>
</feature>
<dbReference type="AlphaFoldDB" id="A0A1Q2CPN5"/>
<comment type="similarity">
    <text evidence="2">Belongs to the DapA family.</text>
</comment>
<feature type="active site" description="Proton donor/acceptor" evidence="3">
    <location>
        <position position="140"/>
    </location>
</feature>
<dbReference type="SMART" id="SM01130">
    <property type="entry name" value="DHDPS"/>
    <property type="match status" value="1"/>
</dbReference>
<dbReference type="SUPFAM" id="SSF51569">
    <property type="entry name" value="Aldolase"/>
    <property type="match status" value="1"/>
</dbReference>
<accession>A0A1Q2CPN5</accession>
<dbReference type="PANTHER" id="PTHR42849">
    <property type="entry name" value="N-ACETYLNEURAMINATE LYASE"/>
    <property type="match status" value="1"/>
</dbReference>
<dbReference type="STRING" id="1332264.BW730_11875"/>
<dbReference type="EMBL" id="CP019606">
    <property type="protein sequence ID" value="AQP48081.1"/>
    <property type="molecule type" value="Genomic_DNA"/>
</dbReference>
<proteinExistence type="inferred from homology"/>
<evidence type="ECO:0000256" key="3">
    <source>
        <dbReference type="PIRSR" id="PIRSR001365-1"/>
    </source>
</evidence>
<feature type="active site" description="Schiff-base intermediate with substrate" evidence="3">
    <location>
        <position position="166"/>
    </location>
</feature>
<keyword evidence="1 2" id="KW-0456">Lyase</keyword>
<sequence length="307" mass="32948">MDGVVTPDLGRLFSAIASPVDTEGSLPAGVTAQLVQAHVDRGVEGIYCCGSSGEGLLLRPDERMRLVEEVSMAVGDSVPVIAHVGTASTRDSIQLAQHAERVGAVAVSMIPPIYYHYSTDEIMAHYRRVMDAVSIPMIVYNIPQFTGQEFGAEHPLLAEDRVVGVKHTAHSMYQLERMSAKRPDLQLINGFDETYLSATVAGASGAIGTTISLQTDCFKAIRSLLGRGDVARAQQFQARVNHVIEDLVAVGVFPAAKYVESRLTGIDLGPCREPFAPVSPEGVKRLDALVEQMTDDAMAARAVLAES</sequence>
<evidence type="ECO:0000256" key="2">
    <source>
        <dbReference type="PIRNR" id="PIRNR001365"/>
    </source>
</evidence>
<reference evidence="6" key="1">
    <citation type="submission" date="2017-02" db="EMBL/GenBank/DDBJ databases">
        <title>Tessaracoccus aquaemaris sp. nov., isolated from the intestine of a Korean rockfish, Sebastes schlegelii, in a marine aquaculture pond.</title>
        <authorList>
            <person name="Tak E.J."/>
            <person name="Bae J.-W."/>
        </authorList>
    </citation>
    <scope>NUCLEOTIDE SEQUENCE [LARGE SCALE GENOMIC DNA]</scope>
    <source>
        <strain evidence="6">NSG39</strain>
    </source>
</reference>
<dbReference type="GO" id="GO:0008747">
    <property type="term" value="F:N-acetylneuraminate lyase activity"/>
    <property type="evidence" value="ECO:0007669"/>
    <property type="project" value="TreeGrafter"/>
</dbReference>
<evidence type="ECO:0000256" key="4">
    <source>
        <dbReference type="PIRSR" id="PIRSR001365-2"/>
    </source>
</evidence>
<dbReference type="Proteomes" id="UP000188145">
    <property type="component" value="Chromosome"/>
</dbReference>
<dbReference type="GO" id="GO:0019262">
    <property type="term" value="P:N-acetylneuraminate catabolic process"/>
    <property type="evidence" value="ECO:0007669"/>
    <property type="project" value="TreeGrafter"/>
</dbReference>
<dbReference type="KEGG" id="tes:BW730_11875"/>
<dbReference type="Pfam" id="PF00701">
    <property type="entry name" value="DHDPS"/>
    <property type="match status" value="1"/>
</dbReference>
<dbReference type="Gene3D" id="3.20.20.70">
    <property type="entry name" value="Aldolase class I"/>
    <property type="match status" value="1"/>
</dbReference>
<evidence type="ECO:0000256" key="1">
    <source>
        <dbReference type="ARBA" id="ARBA00023239"/>
    </source>
</evidence>
<dbReference type="InterPro" id="IPR002220">
    <property type="entry name" value="DapA-like"/>
</dbReference>
<name>A0A1Q2CPN5_9ACTN</name>
<evidence type="ECO:0000313" key="5">
    <source>
        <dbReference type="EMBL" id="AQP48081.1"/>
    </source>
</evidence>
<dbReference type="GO" id="GO:0005829">
    <property type="term" value="C:cytosol"/>
    <property type="evidence" value="ECO:0007669"/>
    <property type="project" value="TreeGrafter"/>
</dbReference>
<dbReference type="PRINTS" id="PR00146">
    <property type="entry name" value="DHPICSNTHASE"/>
</dbReference>
<evidence type="ECO:0000313" key="6">
    <source>
        <dbReference type="Proteomes" id="UP000188145"/>
    </source>
</evidence>
<evidence type="ECO:0008006" key="7">
    <source>
        <dbReference type="Google" id="ProtNLM"/>
    </source>
</evidence>
<gene>
    <name evidence="5" type="ORF">BW730_11875</name>
</gene>
<organism evidence="5 6">
    <name type="scientific">Tessaracoccus aquimaris</name>
    <dbReference type="NCBI Taxonomy" id="1332264"/>
    <lineage>
        <taxon>Bacteria</taxon>
        <taxon>Bacillati</taxon>
        <taxon>Actinomycetota</taxon>
        <taxon>Actinomycetes</taxon>
        <taxon>Propionibacteriales</taxon>
        <taxon>Propionibacteriaceae</taxon>
        <taxon>Tessaracoccus</taxon>
    </lineage>
</organism>
<protein>
    <recommendedName>
        <fullName evidence="7">Dihydrodipicolinate synthase family protein</fullName>
    </recommendedName>
</protein>
<dbReference type="PIRSF" id="PIRSF001365">
    <property type="entry name" value="DHDPS"/>
    <property type="match status" value="1"/>
</dbReference>
<dbReference type="InterPro" id="IPR013785">
    <property type="entry name" value="Aldolase_TIM"/>
</dbReference>